<dbReference type="PANTHER" id="PTHR21733:SF8">
    <property type="entry name" value="DOWNSTREAM OF DAF-16 (REGULATED BY DAF-16)"/>
    <property type="match status" value="1"/>
</dbReference>
<dbReference type="OrthoDB" id="5790649at2759"/>
<reference evidence="3" key="1">
    <citation type="submission" date="2022-11" db="EMBL/GenBank/DDBJ databases">
        <authorList>
            <person name="Kikuchi T."/>
        </authorList>
    </citation>
    <scope>NUCLEOTIDE SEQUENCE</scope>
    <source>
        <strain evidence="3">PS1010</strain>
    </source>
</reference>
<accession>A0A9P1IXC6</accession>
<dbReference type="InterPro" id="IPR005071">
    <property type="entry name" value="Glycoprotein"/>
</dbReference>
<evidence type="ECO:0000313" key="3">
    <source>
        <dbReference type="EMBL" id="CAI5451882.1"/>
    </source>
</evidence>
<dbReference type="GO" id="GO:0045121">
    <property type="term" value="C:membrane raft"/>
    <property type="evidence" value="ECO:0007669"/>
    <property type="project" value="TreeGrafter"/>
</dbReference>
<proteinExistence type="predicted"/>
<name>A0A9P1IXC6_9PELO</name>
<feature type="chain" id="PRO_5040466660" evidence="2">
    <location>
        <begin position="16"/>
        <end position="389"/>
    </location>
</feature>
<organism evidence="3 4">
    <name type="scientific">Caenorhabditis angaria</name>
    <dbReference type="NCBI Taxonomy" id="860376"/>
    <lineage>
        <taxon>Eukaryota</taxon>
        <taxon>Metazoa</taxon>
        <taxon>Ecdysozoa</taxon>
        <taxon>Nematoda</taxon>
        <taxon>Chromadorea</taxon>
        <taxon>Rhabditida</taxon>
        <taxon>Rhabditina</taxon>
        <taxon>Rhabditomorpha</taxon>
        <taxon>Rhabditoidea</taxon>
        <taxon>Rhabditidae</taxon>
        <taxon>Peloderinae</taxon>
        <taxon>Caenorhabditis</taxon>
    </lineage>
</organism>
<dbReference type="PANTHER" id="PTHR21733">
    <property type="entry name" value="CUB_2 DOMAIN-CONTAINING PROTEIN-RELATED-RELATED"/>
    <property type="match status" value="1"/>
</dbReference>
<dbReference type="AlphaFoldDB" id="A0A9P1IXC6"/>
<comment type="caution">
    <text evidence="3">The sequence shown here is derived from an EMBL/GenBank/DDBJ whole genome shotgun (WGS) entry which is preliminary data.</text>
</comment>
<protein>
    <submittedName>
        <fullName evidence="3">Uncharacterized protein</fullName>
    </submittedName>
</protein>
<keyword evidence="4" id="KW-1185">Reference proteome</keyword>
<keyword evidence="2" id="KW-0732">Signal</keyword>
<feature type="signal peptide" evidence="2">
    <location>
        <begin position="1"/>
        <end position="15"/>
    </location>
</feature>
<feature type="region of interest" description="Disordered" evidence="1">
    <location>
        <begin position="343"/>
        <end position="362"/>
    </location>
</feature>
<evidence type="ECO:0000313" key="4">
    <source>
        <dbReference type="Proteomes" id="UP001152747"/>
    </source>
</evidence>
<dbReference type="GO" id="GO:0045087">
    <property type="term" value="P:innate immune response"/>
    <property type="evidence" value="ECO:0007669"/>
    <property type="project" value="TreeGrafter"/>
</dbReference>
<sequence length="389" mass="41833">MFSIFLLGFCVVANAQQYIDLKSLKASNQPNTILATGNGSIYLSATSDLTTILDTIIFTSNGMTKSATDLLNTRLFQNSDLIQPWIVQGPVTVSTSASADQISSLTGSIFLTTAKQATDTNFLVYDLKTEQTISTNAPQSTIVILNSQYAAVPYVSSTISEWKQSMNQQVFLYRGVPDDNAEVANSAIFANPFNTSDLSVQMTSVETFSLSLPIYYMRIYGGVSFKISRKYTNIGGNQFSNSLTTGFYMKSQTAGNVDLSLRPLTAQTSNMLGVNYIGNVPASGSVTVGVTLANGVSVQNQFSTAATQSMGWETNVGSPFTIKSTGAVGSEFYIQYYVRSGQSTTQSPATDSPYKGTTPRPVVTTTSSAGALQVTLSMICSYFGYRLMQ</sequence>
<evidence type="ECO:0000256" key="1">
    <source>
        <dbReference type="SAM" id="MobiDB-lite"/>
    </source>
</evidence>
<dbReference type="Proteomes" id="UP001152747">
    <property type="component" value="Unassembled WGS sequence"/>
</dbReference>
<evidence type="ECO:0000256" key="2">
    <source>
        <dbReference type="SAM" id="SignalP"/>
    </source>
</evidence>
<dbReference type="EMBL" id="CANHGI010000005">
    <property type="protein sequence ID" value="CAI5451882.1"/>
    <property type="molecule type" value="Genomic_DNA"/>
</dbReference>
<dbReference type="Pfam" id="PF03409">
    <property type="entry name" value="Glycoprotein"/>
    <property type="match status" value="1"/>
</dbReference>
<gene>
    <name evidence="3" type="ORF">CAMP_LOCUS14519</name>
</gene>